<sequence length="411" mass="47045">MRKSIDAESYTIHLSAHENGKNSEKECSYYMWRQKFPVKHENRVERRSEVEDWVITLAFPFGERLGRGNSSPGIYAFLPTEMVTNFPFTIQADFILSSSRETILLDDIWNQGILNSVPLAFVNAFTTLQSTYAKLNLVRESVRTRISAEEIVPSVSHLGQKFFHRPCEVGRLIPAFRVHFAEKARACRTFRLTKVSDEWYAKCIQGCDLVTSVSENTYVEVLLFIAENWKSSSAYGKKIEEYEKELKTAGVMSEFSQACEFAASHLMSLAKTSSLSRANVFSILKFIRHLKNKFLSPKDFIKAVKYHPDGAVLFSQDWRAASLISDIPFIDWDIYGEVNINGFKEELESLDVVVQFPDYSLIVSHSNPSKLNYPTKFLVLDCVRHLSPPKLINCTENISMLQDEKRLQIPC</sequence>
<dbReference type="AlphaFoldDB" id="A0A565BUF9"/>
<name>A0A565BUF9_9BRAS</name>
<accession>A0A565BUF9</accession>
<dbReference type="PANTHER" id="PTHR32387:SF3">
    <property type="entry name" value="ATP_DNA BINDING PROTEIN"/>
    <property type="match status" value="1"/>
</dbReference>
<evidence type="ECO:0000313" key="1">
    <source>
        <dbReference type="EMBL" id="VVB04986.1"/>
    </source>
</evidence>
<protein>
    <submittedName>
        <fullName evidence="1">Uncharacterized protein</fullName>
    </submittedName>
</protein>
<organism evidence="1 2">
    <name type="scientific">Arabis nemorensis</name>
    <dbReference type="NCBI Taxonomy" id="586526"/>
    <lineage>
        <taxon>Eukaryota</taxon>
        <taxon>Viridiplantae</taxon>
        <taxon>Streptophyta</taxon>
        <taxon>Embryophyta</taxon>
        <taxon>Tracheophyta</taxon>
        <taxon>Spermatophyta</taxon>
        <taxon>Magnoliopsida</taxon>
        <taxon>eudicotyledons</taxon>
        <taxon>Gunneridae</taxon>
        <taxon>Pentapetalae</taxon>
        <taxon>rosids</taxon>
        <taxon>malvids</taxon>
        <taxon>Brassicales</taxon>
        <taxon>Brassicaceae</taxon>
        <taxon>Arabideae</taxon>
        <taxon>Arabis</taxon>
    </lineage>
</organism>
<gene>
    <name evidence="1" type="ORF">ANE_LOCUS15430</name>
</gene>
<reference evidence="1" key="1">
    <citation type="submission" date="2019-07" db="EMBL/GenBank/DDBJ databases">
        <authorList>
            <person name="Dittberner H."/>
        </authorList>
    </citation>
    <scope>NUCLEOTIDE SEQUENCE [LARGE SCALE GENOMIC DNA]</scope>
</reference>
<evidence type="ECO:0000313" key="2">
    <source>
        <dbReference type="Proteomes" id="UP000489600"/>
    </source>
</evidence>
<dbReference type="EMBL" id="CABITT030000005">
    <property type="protein sequence ID" value="VVB04986.1"/>
    <property type="molecule type" value="Genomic_DNA"/>
</dbReference>
<proteinExistence type="predicted"/>
<dbReference type="InterPro" id="IPR052957">
    <property type="entry name" value="Auxin_embryo_med"/>
</dbReference>
<dbReference type="PANTHER" id="PTHR32387">
    <property type="entry name" value="WU:FJ29H11"/>
    <property type="match status" value="1"/>
</dbReference>
<dbReference type="Proteomes" id="UP000489600">
    <property type="component" value="Unassembled WGS sequence"/>
</dbReference>
<keyword evidence="2" id="KW-1185">Reference proteome</keyword>
<comment type="caution">
    <text evidence="1">The sequence shown here is derived from an EMBL/GenBank/DDBJ whole genome shotgun (WGS) entry which is preliminary data.</text>
</comment>
<dbReference type="OrthoDB" id="1262810at2759"/>